<proteinExistence type="predicted"/>
<dbReference type="RefSeq" id="WP_321396188.1">
    <property type="nucleotide sequence ID" value="NZ_CP139487.1"/>
</dbReference>
<feature type="transmembrane region" description="Helical" evidence="1">
    <location>
        <begin position="165"/>
        <end position="182"/>
    </location>
</feature>
<sequence>MGITKKIGVIAYYTTKEILKSKILINVFLVGLAMMVISYVASEFTYGVPQKVALDFGLSMLWFSSCGIALFMGVGLISKEIDSRTVYMIISRPVPRYAFVLGKIAGLIAVLVINIALLAGMTLLASAFLGGEISDLVYWTLGFTLLEAILLLLVVIFFSLIANNILAIIISFLLLTVGHAVQETQNYLFVTSRPLLKSVLEFYHLILPAFYKFNLKDFMLYNQTLPLDYLLINLTYGVIYSLFVLVLIIFLFNRKNLD</sequence>
<dbReference type="PANTHER" id="PTHR43471:SF10">
    <property type="entry name" value="SLL1107 PROTEIN"/>
    <property type="match status" value="1"/>
</dbReference>
<keyword evidence="1" id="KW-0812">Transmembrane</keyword>
<feature type="transmembrane region" description="Helical" evidence="1">
    <location>
        <begin position="23"/>
        <end position="41"/>
    </location>
</feature>
<evidence type="ECO:0000313" key="2">
    <source>
        <dbReference type="EMBL" id="WPU65534.1"/>
    </source>
</evidence>
<keyword evidence="1" id="KW-1133">Transmembrane helix</keyword>
<name>A0AAX4HQF0_9BACT</name>
<reference evidence="2 3" key="1">
    <citation type="submission" date="2023-11" db="EMBL/GenBank/DDBJ databases">
        <title>Peredibacter starrii A3.12.</title>
        <authorList>
            <person name="Mitchell R.J."/>
        </authorList>
    </citation>
    <scope>NUCLEOTIDE SEQUENCE [LARGE SCALE GENOMIC DNA]</scope>
    <source>
        <strain evidence="2 3">A3.12</strain>
    </source>
</reference>
<dbReference type="PANTHER" id="PTHR43471">
    <property type="entry name" value="ABC TRANSPORTER PERMEASE"/>
    <property type="match status" value="1"/>
</dbReference>
<keyword evidence="3" id="KW-1185">Reference proteome</keyword>
<protein>
    <recommendedName>
        <fullName evidence="4">ABC transporter permease</fullName>
    </recommendedName>
</protein>
<dbReference type="KEGG" id="psti:SOO65_02115"/>
<dbReference type="AlphaFoldDB" id="A0AAX4HQF0"/>
<feature type="transmembrane region" description="Helical" evidence="1">
    <location>
        <begin position="97"/>
        <end position="130"/>
    </location>
</feature>
<evidence type="ECO:0000256" key="1">
    <source>
        <dbReference type="SAM" id="Phobius"/>
    </source>
</evidence>
<feature type="transmembrane region" description="Helical" evidence="1">
    <location>
        <begin position="136"/>
        <end position="158"/>
    </location>
</feature>
<evidence type="ECO:0000313" key="3">
    <source>
        <dbReference type="Proteomes" id="UP001324634"/>
    </source>
</evidence>
<keyword evidence="1" id="KW-0472">Membrane</keyword>
<accession>A0AAX4HQF0</accession>
<dbReference type="Proteomes" id="UP001324634">
    <property type="component" value="Chromosome"/>
</dbReference>
<gene>
    <name evidence="2" type="ORF">SOO65_02115</name>
</gene>
<feature type="transmembrane region" description="Helical" evidence="1">
    <location>
        <begin position="229"/>
        <end position="252"/>
    </location>
</feature>
<organism evidence="2 3">
    <name type="scientific">Peredibacter starrii</name>
    <dbReference type="NCBI Taxonomy" id="28202"/>
    <lineage>
        <taxon>Bacteria</taxon>
        <taxon>Pseudomonadati</taxon>
        <taxon>Bdellovibrionota</taxon>
        <taxon>Bacteriovoracia</taxon>
        <taxon>Bacteriovoracales</taxon>
        <taxon>Bacteriovoracaceae</taxon>
        <taxon>Peredibacter</taxon>
    </lineage>
</organism>
<feature type="transmembrane region" description="Helical" evidence="1">
    <location>
        <begin position="56"/>
        <end position="77"/>
    </location>
</feature>
<dbReference type="EMBL" id="CP139487">
    <property type="protein sequence ID" value="WPU65534.1"/>
    <property type="molecule type" value="Genomic_DNA"/>
</dbReference>
<evidence type="ECO:0008006" key="4">
    <source>
        <dbReference type="Google" id="ProtNLM"/>
    </source>
</evidence>